<keyword evidence="2" id="KW-1185">Reference proteome</keyword>
<dbReference type="Proteomes" id="UP001230504">
    <property type="component" value="Unassembled WGS sequence"/>
</dbReference>
<gene>
    <name evidence="1" type="ORF">LY79DRAFT_542962</name>
</gene>
<comment type="caution">
    <text evidence="1">The sequence shown here is derived from an EMBL/GenBank/DDBJ whole genome shotgun (WGS) entry which is preliminary data.</text>
</comment>
<dbReference type="RefSeq" id="XP_060417697.1">
    <property type="nucleotide sequence ID" value="XM_060557023.1"/>
</dbReference>
<accession>A0AAD8Q705</accession>
<sequence length="89" mass="9695">MESTPVLWVVIFIAAAPSPLSPHLSFVFPSTHVVSRELSRWVCEESSAMGACGPVYRAILVSNPSCLRPSRPRPPGSCLPTCRPAWPFC</sequence>
<evidence type="ECO:0000313" key="2">
    <source>
        <dbReference type="Proteomes" id="UP001230504"/>
    </source>
</evidence>
<dbReference type="EMBL" id="JAHLJV010000010">
    <property type="protein sequence ID" value="KAK1596860.1"/>
    <property type="molecule type" value="Genomic_DNA"/>
</dbReference>
<name>A0AAD8Q705_9PEZI</name>
<reference evidence="1" key="1">
    <citation type="submission" date="2021-06" db="EMBL/GenBank/DDBJ databases">
        <title>Comparative genomics, transcriptomics and evolutionary studies reveal genomic signatures of adaptation to plant cell wall in hemibiotrophic fungi.</title>
        <authorList>
            <consortium name="DOE Joint Genome Institute"/>
            <person name="Baroncelli R."/>
            <person name="Diaz J.F."/>
            <person name="Benocci T."/>
            <person name="Peng M."/>
            <person name="Battaglia E."/>
            <person name="Haridas S."/>
            <person name="Andreopoulos W."/>
            <person name="Labutti K."/>
            <person name="Pangilinan J."/>
            <person name="Floch G.L."/>
            <person name="Makela M.R."/>
            <person name="Henrissat B."/>
            <person name="Grigoriev I.V."/>
            <person name="Crouch J.A."/>
            <person name="De Vries R.P."/>
            <person name="Sukno S.A."/>
            <person name="Thon M.R."/>
        </authorList>
    </citation>
    <scope>NUCLEOTIDE SEQUENCE</scope>
    <source>
        <strain evidence="1">CBS 125086</strain>
    </source>
</reference>
<organism evidence="1 2">
    <name type="scientific">Colletotrichum navitas</name>
    <dbReference type="NCBI Taxonomy" id="681940"/>
    <lineage>
        <taxon>Eukaryota</taxon>
        <taxon>Fungi</taxon>
        <taxon>Dikarya</taxon>
        <taxon>Ascomycota</taxon>
        <taxon>Pezizomycotina</taxon>
        <taxon>Sordariomycetes</taxon>
        <taxon>Hypocreomycetidae</taxon>
        <taxon>Glomerellales</taxon>
        <taxon>Glomerellaceae</taxon>
        <taxon>Colletotrichum</taxon>
        <taxon>Colletotrichum graminicola species complex</taxon>
    </lineage>
</organism>
<proteinExistence type="predicted"/>
<dbReference type="GeneID" id="85441263"/>
<protein>
    <submittedName>
        <fullName evidence="1">Uncharacterized protein</fullName>
    </submittedName>
</protein>
<evidence type="ECO:0000313" key="1">
    <source>
        <dbReference type="EMBL" id="KAK1596860.1"/>
    </source>
</evidence>
<feature type="non-terminal residue" evidence="1">
    <location>
        <position position="89"/>
    </location>
</feature>
<dbReference type="AlphaFoldDB" id="A0AAD8Q705"/>